<feature type="region of interest" description="Disordered" evidence="1">
    <location>
        <begin position="93"/>
        <end position="141"/>
    </location>
</feature>
<evidence type="ECO:0000313" key="3">
    <source>
        <dbReference type="Proteomes" id="UP001189429"/>
    </source>
</evidence>
<accession>A0ABN9SCX4</accession>
<dbReference type="PANTHER" id="PTHR10797">
    <property type="entry name" value="CCR4-NOT TRANSCRIPTION COMPLEX SUBUNIT"/>
    <property type="match status" value="1"/>
</dbReference>
<reference evidence="2" key="1">
    <citation type="submission" date="2023-10" db="EMBL/GenBank/DDBJ databases">
        <authorList>
            <person name="Chen Y."/>
            <person name="Shah S."/>
            <person name="Dougan E. K."/>
            <person name="Thang M."/>
            <person name="Chan C."/>
        </authorList>
    </citation>
    <scope>NUCLEOTIDE SEQUENCE [LARGE SCALE GENOMIC DNA]</scope>
</reference>
<dbReference type="InterPro" id="IPR039637">
    <property type="entry name" value="CNOT7/CNOT8/Pop2"/>
</dbReference>
<gene>
    <name evidence="2" type="ORF">PCOR1329_LOCUS28164</name>
</gene>
<protein>
    <submittedName>
        <fullName evidence="2">Uncharacterized protein</fullName>
    </submittedName>
</protein>
<evidence type="ECO:0000256" key="1">
    <source>
        <dbReference type="SAM" id="MobiDB-lite"/>
    </source>
</evidence>
<dbReference type="Gene3D" id="3.30.420.10">
    <property type="entry name" value="Ribonuclease H-like superfamily/Ribonuclease H"/>
    <property type="match status" value="1"/>
</dbReference>
<feature type="region of interest" description="Disordered" evidence="1">
    <location>
        <begin position="375"/>
        <end position="417"/>
    </location>
</feature>
<proteinExistence type="predicted"/>
<evidence type="ECO:0000313" key="2">
    <source>
        <dbReference type="EMBL" id="CAK0829131.1"/>
    </source>
</evidence>
<organism evidence="2 3">
    <name type="scientific">Prorocentrum cordatum</name>
    <dbReference type="NCBI Taxonomy" id="2364126"/>
    <lineage>
        <taxon>Eukaryota</taxon>
        <taxon>Sar</taxon>
        <taxon>Alveolata</taxon>
        <taxon>Dinophyceae</taxon>
        <taxon>Prorocentrales</taxon>
        <taxon>Prorocentraceae</taxon>
        <taxon>Prorocentrum</taxon>
    </lineage>
</organism>
<name>A0ABN9SCX4_9DINO</name>
<dbReference type="Proteomes" id="UP001189429">
    <property type="component" value="Unassembled WGS sequence"/>
</dbReference>
<dbReference type="InterPro" id="IPR036397">
    <property type="entry name" value="RNaseH_sf"/>
</dbReference>
<keyword evidence="3" id="KW-1185">Reference proteome</keyword>
<dbReference type="InterPro" id="IPR012337">
    <property type="entry name" value="RNaseH-like_sf"/>
</dbReference>
<dbReference type="EMBL" id="CAUYUJ010010336">
    <property type="protein sequence ID" value="CAK0829131.1"/>
    <property type="molecule type" value="Genomic_DNA"/>
</dbReference>
<feature type="region of interest" description="Disordered" evidence="1">
    <location>
        <begin position="455"/>
        <end position="486"/>
    </location>
</feature>
<dbReference type="SUPFAM" id="SSF53098">
    <property type="entry name" value="Ribonuclease H-like"/>
    <property type="match status" value="1"/>
</dbReference>
<comment type="caution">
    <text evidence="2">The sequence shown here is derived from an EMBL/GenBank/DDBJ whole genome shotgun (WGS) entry which is preliminary data.</text>
</comment>
<feature type="compositionally biased region" description="Pro residues" evidence="1">
    <location>
        <begin position="376"/>
        <end position="394"/>
    </location>
</feature>
<sequence length="503" mass="54117">MNAEAALRSTVGRWQGPRLAIYEVTEDAGQPSCTVSTTQAQGHTWVAPSAVRLAGGGRVLWSGSFVLDPGESSDTTICRGGLLLRRRGGRRFQLGHRQRRQGRQEPEGAQRPSRAPQPRDPRRVGEQLPAGIQRDGGCRSEESGESTILSLCVDFPALCCSDARSEEASRQYKELRATVDDHWPLQAGMVVSTSDGLIPKGVWNYNFFFDEEVHKHNESSLSTLRVSGVDVARHKLEGIDAVAFGQNLGNSVLVGQYGCTPWWLTFSGSYHFGFLLKVLTKGRPLPEEVGSFLGAAPSVFCPLRYDLREQLPWDSLDALAGRHGVQRHGPHWQAGSNALLSLELYMRITPGLWGGGGGTLRPDPLPDPAQLLAWAPTPPGQWHPPPPEAPPAPEPEGLGRGGRAKVHAGSCPRVPGSSRLEVVGRVASIPRGLPASGCFPAAAPRRERSGAAWILPGGRRGSRAVAREPGGNVRPKKCDDRGQDVAGSCRDPCWPSTIGVDGS</sequence>